<dbReference type="EMBL" id="JABFUD020000025">
    <property type="protein sequence ID" value="KAI5059660.1"/>
    <property type="molecule type" value="Genomic_DNA"/>
</dbReference>
<evidence type="ECO:0000313" key="2">
    <source>
        <dbReference type="Proteomes" id="UP000886520"/>
    </source>
</evidence>
<keyword evidence="2" id="KW-1185">Reference proteome</keyword>
<comment type="caution">
    <text evidence="1">The sequence shown here is derived from an EMBL/GenBank/DDBJ whole genome shotgun (WGS) entry which is preliminary data.</text>
</comment>
<organism evidence="1 2">
    <name type="scientific">Adiantum capillus-veneris</name>
    <name type="common">Maidenhair fern</name>
    <dbReference type="NCBI Taxonomy" id="13818"/>
    <lineage>
        <taxon>Eukaryota</taxon>
        <taxon>Viridiplantae</taxon>
        <taxon>Streptophyta</taxon>
        <taxon>Embryophyta</taxon>
        <taxon>Tracheophyta</taxon>
        <taxon>Polypodiopsida</taxon>
        <taxon>Polypodiidae</taxon>
        <taxon>Polypodiales</taxon>
        <taxon>Pteridineae</taxon>
        <taxon>Pteridaceae</taxon>
        <taxon>Vittarioideae</taxon>
        <taxon>Adiantum</taxon>
    </lineage>
</organism>
<sequence length="150" mass="17007">MESQPSNEFFRRLLGRVSRTDYFIGYLTNPSKSVVLVRGLAASVLGIKVMRHNKVLEENATFLDTWGDLEGEGLVALNPFITPRMKKIGFRKEQLITAIDVGDVEVQVQFCPLLLVHLSDKELALPADRTWAFSVPNVYEQGWKKHTSRC</sequence>
<protein>
    <submittedName>
        <fullName evidence="1">Uncharacterized protein</fullName>
    </submittedName>
</protein>
<accession>A0A9D4U1H1</accession>
<reference evidence="1" key="1">
    <citation type="submission" date="2021-01" db="EMBL/GenBank/DDBJ databases">
        <title>Adiantum capillus-veneris genome.</title>
        <authorList>
            <person name="Fang Y."/>
            <person name="Liao Q."/>
        </authorList>
    </citation>
    <scope>NUCLEOTIDE SEQUENCE</scope>
    <source>
        <strain evidence="1">H3</strain>
        <tissue evidence="1">Leaf</tissue>
    </source>
</reference>
<proteinExistence type="predicted"/>
<name>A0A9D4U1H1_ADICA</name>
<dbReference type="AlphaFoldDB" id="A0A9D4U1H1"/>
<gene>
    <name evidence="1" type="ORF">GOP47_0025979</name>
</gene>
<dbReference type="Proteomes" id="UP000886520">
    <property type="component" value="Chromosome 25"/>
</dbReference>
<evidence type="ECO:0000313" key="1">
    <source>
        <dbReference type="EMBL" id="KAI5059660.1"/>
    </source>
</evidence>